<reference evidence="2 3" key="1">
    <citation type="submission" date="2018-09" db="EMBL/GenBank/DDBJ databases">
        <title>Isolation, diversity and antifungal activity of actinobacteria from wheat.</title>
        <authorList>
            <person name="Han C."/>
        </authorList>
    </citation>
    <scope>NUCLEOTIDE SEQUENCE [LARGE SCALE GENOMIC DNA]</scope>
    <source>
        <strain evidence="2 3">NEAU-YY265</strain>
    </source>
</reference>
<keyword evidence="2" id="KW-0540">Nuclease</keyword>
<dbReference type="InterPro" id="IPR005135">
    <property type="entry name" value="Endo/exonuclease/phosphatase"/>
</dbReference>
<keyword evidence="2" id="KW-0255">Endonuclease</keyword>
<proteinExistence type="predicted"/>
<dbReference type="Gene3D" id="3.60.10.10">
    <property type="entry name" value="Endonuclease/exonuclease/phosphatase"/>
    <property type="match status" value="1"/>
</dbReference>
<dbReference type="RefSeq" id="WP_199701684.1">
    <property type="nucleotide sequence ID" value="NZ_QUAL01000167.1"/>
</dbReference>
<sequence>ERDAAAAGTWPAGWPPWAGAPIDHVLADARAWDVVAFSVLHPAGGSDHRPVLAVLRPAG</sequence>
<dbReference type="EMBL" id="QUAL01000167">
    <property type="protein sequence ID" value="RIQ20515.1"/>
    <property type="molecule type" value="Genomic_DNA"/>
</dbReference>
<keyword evidence="2" id="KW-0269">Exonuclease</keyword>
<feature type="non-terminal residue" evidence="2">
    <location>
        <position position="1"/>
    </location>
</feature>
<dbReference type="SUPFAM" id="SSF56219">
    <property type="entry name" value="DNase I-like"/>
    <property type="match status" value="1"/>
</dbReference>
<evidence type="ECO:0000313" key="3">
    <source>
        <dbReference type="Proteomes" id="UP000284057"/>
    </source>
</evidence>
<dbReference type="GO" id="GO:0004527">
    <property type="term" value="F:exonuclease activity"/>
    <property type="evidence" value="ECO:0007669"/>
    <property type="project" value="UniProtKB-KW"/>
</dbReference>
<keyword evidence="2" id="KW-0378">Hydrolase</keyword>
<organism evidence="2 3">
    <name type="scientific">Jiangella rhizosphaerae</name>
    <dbReference type="NCBI Taxonomy" id="2293569"/>
    <lineage>
        <taxon>Bacteria</taxon>
        <taxon>Bacillati</taxon>
        <taxon>Actinomycetota</taxon>
        <taxon>Actinomycetes</taxon>
        <taxon>Jiangellales</taxon>
        <taxon>Jiangellaceae</taxon>
        <taxon>Jiangella</taxon>
    </lineage>
</organism>
<keyword evidence="3" id="KW-1185">Reference proteome</keyword>
<dbReference type="Pfam" id="PF03372">
    <property type="entry name" value="Exo_endo_phos"/>
    <property type="match status" value="1"/>
</dbReference>
<feature type="domain" description="Endonuclease/exonuclease/phosphatase" evidence="1">
    <location>
        <begin position="6"/>
        <end position="48"/>
    </location>
</feature>
<name>A0A418KNE0_9ACTN</name>
<protein>
    <submittedName>
        <fullName evidence="2">Endonuclease/exonuclease/phosphatase family protein</fullName>
    </submittedName>
</protein>
<dbReference type="Proteomes" id="UP000284057">
    <property type="component" value="Unassembled WGS sequence"/>
</dbReference>
<dbReference type="AlphaFoldDB" id="A0A418KNE0"/>
<dbReference type="InterPro" id="IPR036691">
    <property type="entry name" value="Endo/exonu/phosph_ase_sf"/>
</dbReference>
<evidence type="ECO:0000259" key="1">
    <source>
        <dbReference type="Pfam" id="PF03372"/>
    </source>
</evidence>
<evidence type="ECO:0000313" key="2">
    <source>
        <dbReference type="EMBL" id="RIQ20515.1"/>
    </source>
</evidence>
<gene>
    <name evidence="2" type="ORF">DY240_17640</name>
</gene>
<comment type="caution">
    <text evidence="2">The sequence shown here is derived from an EMBL/GenBank/DDBJ whole genome shotgun (WGS) entry which is preliminary data.</text>
</comment>
<accession>A0A418KNE0</accession>
<dbReference type="GO" id="GO:0004519">
    <property type="term" value="F:endonuclease activity"/>
    <property type="evidence" value="ECO:0007669"/>
    <property type="project" value="UniProtKB-KW"/>
</dbReference>